<dbReference type="OrthoDB" id="4062651at2759"/>
<keyword evidence="3" id="KW-0808">Transferase</keyword>
<dbReference type="PROSITE" id="PS00108">
    <property type="entry name" value="PROTEIN_KINASE_ST"/>
    <property type="match status" value="1"/>
</dbReference>
<name>A0A1W0A3D4_9STRA</name>
<evidence type="ECO:0000313" key="3">
    <source>
        <dbReference type="EMBL" id="OQS04691.1"/>
    </source>
</evidence>
<accession>A0A1W0A3D4</accession>
<dbReference type="STRING" id="74557.A0A1W0A3D4"/>
<dbReference type="Pfam" id="PF07714">
    <property type="entry name" value="PK_Tyr_Ser-Thr"/>
    <property type="match status" value="1"/>
</dbReference>
<keyword evidence="3" id="KW-0418">Kinase</keyword>
<dbReference type="InterPro" id="IPR000719">
    <property type="entry name" value="Prot_kinase_dom"/>
</dbReference>
<keyword evidence="1" id="KW-0812">Transmembrane</keyword>
<reference evidence="3 4" key="1">
    <citation type="journal article" date="2014" name="Genome Biol. Evol.">
        <title>The secreted proteins of Achlya hypogyna and Thraustotheca clavata identify the ancestral oomycete secretome and reveal gene acquisitions by horizontal gene transfer.</title>
        <authorList>
            <person name="Misner I."/>
            <person name="Blouin N."/>
            <person name="Leonard G."/>
            <person name="Richards T.A."/>
            <person name="Lane C.E."/>
        </authorList>
    </citation>
    <scope>NUCLEOTIDE SEQUENCE [LARGE SCALE GENOMIC DNA]</scope>
    <source>
        <strain evidence="3 4">ATCC 34112</strain>
    </source>
</reference>
<dbReference type="AlphaFoldDB" id="A0A1W0A3D4"/>
<protein>
    <submittedName>
        <fullName evidence="3">Kinase</fullName>
    </submittedName>
</protein>
<keyword evidence="1" id="KW-1133">Transmembrane helix</keyword>
<dbReference type="Gene3D" id="1.10.510.10">
    <property type="entry name" value="Transferase(Phosphotransferase) domain 1"/>
    <property type="match status" value="2"/>
</dbReference>
<proteinExistence type="predicted"/>
<dbReference type="InterPro" id="IPR001245">
    <property type="entry name" value="Ser-Thr/Tyr_kinase_cat_dom"/>
</dbReference>
<organism evidence="3 4">
    <name type="scientific">Thraustotheca clavata</name>
    <dbReference type="NCBI Taxonomy" id="74557"/>
    <lineage>
        <taxon>Eukaryota</taxon>
        <taxon>Sar</taxon>
        <taxon>Stramenopiles</taxon>
        <taxon>Oomycota</taxon>
        <taxon>Saprolegniomycetes</taxon>
        <taxon>Saprolegniales</taxon>
        <taxon>Achlyaceae</taxon>
        <taxon>Thraustotheca</taxon>
    </lineage>
</organism>
<dbReference type="SUPFAM" id="SSF56112">
    <property type="entry name" value="Protein kinase-like (PK-like)"/>
    <property type="match status" value="1"/>
</dbReference>
<comment type="caution">
    <text evidence="3">The sequence shown here is derived from an EMBL/GenBank/DDBJ whole genome shotgun (WGS) entry which is preliminary data.</text>
</comment>
<dbReference type="SMART" id="SM00220">
    <property type="entry name" value="S_TKc"/>
    <property type="match status" value="1"/>
</dbReference>
<dbReference type="EMBL" id="JNBS01000570">
    <property type="protein sequence ID" value="OQS04691.1"/>
    <property type="molecule type" value="Genomic_DNA"/>
</dbReference>
<sequence length="305" mass="34716">MLQVSGFRPNETISTTHIILICVSSGIFVLAILIVLYRCWKHPKATASLSKQDAYTTSVELNTMTAFPPIDIGLLEFKIEFTRLQYTRKLATGAFGEVWLGQLDGSYVAIKQILPEKRQEHNEIKGFLAEITLVAKLQHQNILKFIGFSWSPKEYNLCFCTEYLKHGDLFTNLQASKPWSWQKEKIQIALDVARGLVYLHSFTPKIIHRDLKSRNILLDDAFEAKITDFGIFENTKFDAMVVLKLVTMEHALPNFTADCPDTILDLARRCLSFDPVNRPTAVELVEFLESVVIPELVAQTQLFAF</sequence>
<dbReference type="Proteomes" id="UP000243217">
    <property type="component" value="Unassembled WGS sequence"/>
</dbReference>
<dbReference type="PANTHER" id="PTHR44329:SF214">
    <property type="entry name" value="PROTEIN KINASE DOMAIN-CONTAINING PROTEIN"/>
    <property type="match status" value="1"/>
</dbReference>
<dbReference type="InterPro" id="IPR008271">
    <property type="entry name" value="Ser/Thr_kinase_AS"/>
</dbReference>
<feature type="domain" description="Protein kinase" evidence="2">
    <location>
        <begin position="84"/>
        <end position="305"/>
    </location>
</feature>
<evidence type="ECO:0000259" key="2">
    <source>
        <dbReference type="PROSITE" id="PS50011"/>
    </source>
</evidence>
<dbReference type="PANTHER" id="PTHR44329">
    <property type="entry name" value="SERINE/THREONINE-PROTEIN KINASE TNNI3K-RELATED"/>
    <property type="match status" value="1"/>
</dbReference>
<dbReference type="PROSITE" id="PS50011">
    <property type="entry name" value="PROTEIN_KINASE_DOM"/>
    <property type="match status" value="1"/>
</dbReference>
<dbReference type="GO" id="GO:0005524">
    <property type="term" value="F:ATP binding"/>
    <property type="evidence" value="ECO:0007669"/>
    <property type="project" value="InterPro"/>
</dbReference>
<feature type="transmembrane region" description="Helical" evidence="1">
    <location>
        <begin position="18"/>
        <end position="40"/>
    </location>
</feature>
<dbReference type="InterPro" id="IPR051681">
    <property type="entry name" value="Ser/Thr_Kinases-Pseudokinases"/>
</dbReference>
<gene>
    <name evidence="3" type="ORF">THRCLA_03086</name>
</gene>
<dbReference type="InterPro" id="IPR011009">
    <property type="entry name" value="Kinase-like_dom_sf"/>
</dbReference>
<evidence type="ECO:0000256" key="1">
    <source>
        <dbReference type="SAM" id="Phobius"/>
    </source>
</evidence>
<keyword evidence="1" id="KW-0472">Membrane</keyword>
<keyword evidence="4" id="KW-1185">Reference proteome</keyword>
<evidence type="ECO:0000313" key="4">
    <source>
        <dbReference type="Proteomes" id="UP000243217"/>
    </source>
</evidence>
<dbReference type="GO" id="GO:0004674">
    <property type="term" value="F:protein serine/threonine kinase activity"/>
    <property type="evidence" value="ECO:0007669"/>
    <property type="project" value="TreeGrafter"/>
</dbReference>